<dbReference type="InterPro" id="IPR017896">
    <property type="entry name" value="4Fe4S_Fe-S-bd"/>
</dbReference>
<keyword evidence="4" id="KW-0408">Iron</keyword>
<evidence type="ECO:0000259" key="6">
    <source>
        <dbReference type="PROSITE" id="PS51379"/>
    </source>
</evidence>
<dbReference type="CDD" id="cd02980">
    <property type="entry name" value="TRX_Fd_family"/>
    <property type="match status" value="1"/>
</dbReference>
<dbReference type="Gene3D" id="3.40.50.11540">
    <property type="entry name" value="NADH-ubiquinone oxidoreductase 51kDa subunit"/>
    <property type="match status" value="1"/>
</dbReference>
<dbReference type="Proteomes" id="UP000285138">
    <property type="component" value="Unassembled WGS sequence"/>
</dbReference>
<evidence type="ECO:0000256" key="5">
    <source>
        <dbReference type="ARBA" id="ARBA00023014"/>
    </source>
</evidence>
<keyword evidence="3" id="KW-0479">Metal-binding</keyword>
<proteinExistence type="inferred from homology"/>
<dbReference type="Gene3D" id="3.30.70.20">
    <property type="match status" value="1"/>
</dbReference>
<feature type="domain" description="4Fe-4S ferredoxin-type" evidence="6">
    <location>
        <begin position="597"/>
        <end position="629"/>
    </location>
</feature>
<dbReference type="InterPro" id="IPR011538">
    <property type="entry name" value="Nuo51_FMN-bd"/>
</dbReference>
<evidence type="ECO:0000313" key="7">
    <source>
        <dbReference type="EMBL" id="RQD77645.1"/>
    </source>
</evidence>
<organism evidence="7 8">
    <name type="scientific">Candidatus Syntrophonatronum acetioxidans</name>
    <dbReference type="NCBI Taxonomy" id="1795816"/>
    <lineage>
        <taxon>Bacteria</taxon>
        <taxon>Bacillati</taxon>
        <taxon>Bacillota</taxon>
        <taxon>Clostridia</taxon>
        <taxon>Eubacteriales</taxon>
        <taxon>Syntrophomonadaceae</taxon>
        <taxon>Candidatus Syntrophonatronum</taxon>
    </lineage>
</organism>
<dbReference type="SMART" id="SM00928">
    <property type="entry name" value="NADH_4Fe-4S"/>
    <property type="match status" value="1"/>
</dbReference>
<dbReference type="EMBL" id="QZAA01000059">
    <property type="protein sequence ID" value="RQD77645.1"/>
    <property type="molecule type" value="Genomic_DNA"/>
</dbReference>
<sequence length="640" mass="69835">MASPPVSIEKLKEMKNKALEKINSLQEKTVVMVGTATCGKAAGAIEVREALKKEIESKGLDAQVIEVGCMGHCYPEPLIVISKPGFPALCYGDLDEGLAKRLVNDFLIEDDPCFDYALVALEPNEYFPAFTDFPRGVYEKKIILEKCGFIDPEDIDHYLAKDGYEGLAKSLEMDPEEVIAIIKDSKLRGRGGAGFPAGVKWEICRSISNDNNIEKYVICNADEGDPGAFMDRSILESNPHQVIEGLIIAGYAGGASRGYVYVRSEYPQAVRRVQTAIEQAREKNLLGNNILGSDFSFDIEIFEGSGAFVCGEETAMINSMEGKMGVPEHRPPFPASQGFRLNPTIINNVKTLSYVPYIIKEGADWFKSIGTEDSPGTAVFALAGKIGFTGLVEVPMGTSLQNLIYDVGGGVPQEKKFKAVQIGGPSGGCLPEGLMDSTIDFDSLQKAGAIMGSGGLVVLNEDDCMVEIARYFLDFTQKESCGLCTFCRLGTKHMLDILEKITRGKGDYDSLKILQELAEDVKKGSLCGLGKTAPNPVLTTLRYFEEEYKAHIEEGRCPALMCKELIAFYILPEKCSKLCSACVGPCPTDAIYTRDDGLKAIDQEKCVKCNSCLVACPPEYNAVIKLSPPELVEEKERENS</sequence>
<name>A0A424YHE9_9FIRM</name>
<dbReference type="GO" id="GO:0046872">
    <property type="term" value="F:metal ion binding"/>
    <property type="evidence" value="ECO:0007669"/>
    <property type="project" value="UniProtKB-KW"/>
</dbReference>
<dbReference type="InterPro" id="IPR017900">
    <property type="entry name" value="4Fe4S_Fe_S_CS"/>
</dbReference>
<dbReference type="SUPFAM" id="SSF142019">
    <property type="entry name" value="Nqo1 FMN-binding domain-like"/>
    <property type="match status" value="1"/>
</dbReference>
<dbReference type="SUPFAM" id="SSF52833">
    <property type="entry name" value="Thioredoxin-like"/>
    <property type="match status" value="1"/>
</dbReference>
<dbReference type="Gene3D" id="3.10.20.600">
    <property type="match status" value="1"/>
</dbReference>
<dbReference type="InterPro" id="IPR037225">
    <property type="entry name" value="Nuo51_FMN-bd_sf"/>
</dbReference>
<dbReference type="SUPFAM" id="SSF140490">
    <property type="entry name" value="Nqo1C-terminal domain-like"/>
    <property type="match status" value="1"/>
</dbReference>
<accession>A0A424YHE9</accession>
<dbReference type="InterPro" id="IPR036249">
    <property type="entry name" value="Thioredoxin-like_sf"/>
</dbReference>
<dbReference type="PANTHER" id="PTHR43578">
    <property type="entry name" value="NADH-QUINONE OXIDOREDUCTASE SUBUNIT F"/>
    <property type="match status" value="1"/>
</dbReference>
<evidence type="ECO:0000256" key="4">
    <source>
        <dbReference type="ARBA" id="ARBA00023004"/>
    </source>
</evidence>
<gene>
    <name evidence="7" type="ORF">D5R97_01885</name>
</gene>
<dbReference type="SUPFAM" id="SSF142984">
    <property type="entry name" value="Nqo1 middle domain-like"/>
    <property type="match status" value="1"/>
</dbReference>
<dbReference type="Gene3D" id="1.20.1440.230">
    <property type="entry name" value="NADH-ubiquinone oxidoreductase 51kDa subunit, iron-sulphur binding domain"/>
    <property type="match status" value="1"/>
</dbReference>
<dbReference type="PROSITE" id="PS00198">
    <property type="entry name" value="4FE4S_FER_1"/>
    <property type="match status" value="1"/>
</dbReference>
<protein>
    <submittedName>
        <fullName evidence="7">NADH-quinone oxidoreductase subunit F</fullName>
    </submittedName>
</protein>
<evidence type="ECO:0000256" key="2">
    <source>
        <dbReference type="ARBA" id="ARBA00022485"/>
    </source>
</evidence>
<dbReference type="GO" id="GO:0051539">
    <property type="term" value="F:4 iron, 4 sulfur cluster binding"/>
    <property type="evidence" value="ECO:0007669"/>
    <property type="project" value="UniProtKB-KW"/>
</dbReference>
<evidence type="ECO:0000256" key="3">
    <source>
        <dbReference type="ARBA" id="ARBA00022723"/>
    </source>
</evidence>
<evidence type="ECO:0000313" key="8">
    <source>
        <dbReference type="Proteomes" id="UP000285138"/>
    </source>
</evidence>
<dbReference type="PROSITE" id="PS51379">
    <property type="entry name" value="4FE4S_FER_2"/>
    <property type="match status" value="2"/>
</dbReference>
<evidence type="ECO:0000256" key="1">
    <source>
        <dbReference type="ARBA" id="ARBA00007523"/>
    </source>
</evidence>
<dbReference type="PANTHER" id="PTHR43578:SF3">
    <property type="entry name" value="NADH-QUINONE OXIDOREDUCTASE SUBUNIT F"/>
    <property type="match status" value="1"/>
</dbReference>
<comment type="caution">
    <text evidence="7">The sequence shown here is derived from an EMBL/GenBank/DDBJ whole genome shotgun (WGS) entry which is preliminary data.</text>
</comment>
<dbReference type="FunFam" id="3.40.50.11540:FF:000001">
    <property type="entry name" value="NADH dehydrogenase [ubiquinone] flavoprotein 1, mitochondrial"/>
    <property type="match status" value="1"/>
</dbReference>
<dbReference type="Gene3D" id="6.10.250.1450">
    <property type="match status" value="1"/>
</dbReference>
<dbReference type="InterPro" id="IPR019575">
    <property type="entry name" value="Nuop51_4Fe4S-bd"/>
</dbReference>
<dbReference type="Pfam" id="PF10589">
    <property type="entry name" value="NADH_4Fe-4S"/>
    <property type="match status" value="1"/>
</dbReference>
<dbReference type="AlphaFoldDB" id="A0A424YHE9"/>
<comment type="similarity">
    <text evidence="1">Belongs to the complex I 51 kDa subunit family.</text>
</comment>
<dbReference type="InterPro" id="IPR037207">
    <property type="entry name" value="Nuop51_4Fe4S-bd_sf"/>
</dbReference>
<keyword evidence="5" id="KW-0411">Iron-sulfur</keyword>
<reference evidence="7 8" key="1">
    <citation type="submission" date="2018-08" db="EMBL/GenBank/DDBJ databases">
        <title>The metabolism and importance of syntrophic acetate oxidation coupled to methane or sulfide production in haloalkaline environments.</title>
        <authorList>
            <person name="Timmers P.H.A."/>
            <person name="Vavourakis C.D."/>
            <person name="Sorokin D.Y."/>
            <person name="Sinninghe Damste J.S."/>
            <person name="Muyzer G."/>
            <person name="Stams A.J.M."/>
            <person name="Plugge C.M."/>
        </authorList>
    </citation>
    <scope>NUCLEOTIDE SEQUENCE [LARGE SCALE GENOMIC DNA]</scope>
    <source>
        <strain evidence="7">MSAO_Bac1</strain>
    </source>
</reference>
<dbReference type="Pfam" id="PF01512">
    <property type="entry name" value="Complex1_51K"/>
    <property type="match status" value="1"/>
</dbReference>
<dbReference type="FunFam" id="1.20.1440.230:FF:000001">
    <property type="entry name" value="Mitochondrial NADH dehydrogenase flavoprotein 1"/>
    <property type="match status" value="1"/>
</dbReference>
<dbReference type="SUPFAM" id="SSF54862">
    <property type="entry name" value="4Fe-4S ferredoxins"/>
    <property type="match status" value="1"/>
</dbReference>
<feature type="domain" description="4Fe-4S ferredoxin-type" evidence="6">
    <location>
        <begin position="566"/>
        <end position="596"/>
    </location>
</feature>
<keyword evidence="2" id="KW-0004">4Fe-4S</keyword>
<dbReference type="Gene3D" id="3.40.30.10">
    <property type="entry name" value="Glutaredoxin"/>
    <property type="match status" value="1"/>
</dbReference>